<dbReference type="AlphaFoldDB" id="A0A921N1U1"/>
<evidence type="ECO:0000313" key="2">
    <source>
        <dbReference type="EMBL" id="HJG97140.1"/>
    </source>
</evidence>
<sequence length="104" mass="12468">MIYNLINAIYFSFIFYVFYNVFDRVEIKKYIKKSTQDGTYSESYKIMYSKYLKSNRILMAIMMGCFRFADDYTNTIFSMAIGVVVILCLKPIFEKYYPKPKENL</sequence>
<reference evidence="2" key="2">
    <citation type="submission" date="2021-09" db="EMBL/GenBank/DDBJ databases">
        <authorList>
            <person name="Gilroy R."/>
        </authorList>
    </citation>
    <scope>NUCLEOTIDE SEQUENCE</scope>
    <source>
        <strain evidence="2">1277</strain>
    </source>
</reference>
<keyword evidence="1" id="KW-0812">Transmembrane</keyword>
<name>A0A921N1U1_9FIRM</name>
<reference evidence="2" key="1">
    <citation type="journal article" date="2021" name="PeerJ">
        <title>Extensive microbial diversity within the chicken gut microbiome revealed by metagenomics and culture.</title>
        <authorList>
            <person name="Gilroy R."/>
            <person name="Ravi A."/>
            <person name="Getino M."/>
            <person name="Pursley I."/>
            <person name="Horton D.L."/>
            <person name="Alikhan N.F."/>
            <person name="Baker D."/>
            <person name="Gharbi K."/>
            <person name="Hall N."/>
            <person name="Watson M."/>
            <person name="Adriaenssens E.M."/>
            <person name="Foster-Nyarko E."/>
            <person name="Jarju S."/>
            <person name="Secka A."/>
            <person name="Antonio M."/>
            <person name="Oren A."/>
            <person name="Chaudhuri R.R."/>
            <person name="La Ragione R."/>
            <person name="Hildebrand F."/>
            <person name="Pallen M.J."/>
        </authorList>
    </citation>
    <scope>NUCLEOTIDE SEQUENCE</scope>
    <source>
        <strain evidence="2">1277</strain>
    </source>
</reference>
<feature type="transmembrane region" description="Helical" evidence="1">
    <location>
        <begin position="6"/>
        <end position="22"/>
    </location>
</feature>
<comment type="caution">
    <text evidence="2">The sequence shown here is derived from an EMBL/GenBank/DDBJ whole genome shotgun (WGS) entry which is preliminary data.</text>
</comment>
<feature type="transmembrane region" description="Helical" evidence="1">
    <location>
        <begin position="75"/>
        <end position="93"/>
    </location>
</feature>
<accession>A0A921N1U1</accession>
<protein>
    <submittedName>
        <fullName evidence="2">Uncharacterized protein</fullName>
    </submittedName>
</protein>
<keyword evidence="1" id="KW-0472">Membrane</keyword>
<organism evidence="2 3">
    <name type="scientific">Romboutsia timonensis</name>
    <dbReference type="NCBI Taxonomy" id="1776391"/>
    <lineage>
        <taxon>Bacteria</taxon>
        <taxon>Bacillati</taxon>
        <taxon>Bacillota</taxon>
        <taxon>Clostridia</taxon>
        <taxon>Peptostreptococcales</taxon>
        <taxon>Peptostreptococcaceae</taxon>
        <taxon>Romboutsia</taxon>
    </lineage>
</organism>
<gene>
    <name evidence="2" type="ORF">K8V90_08580</name>
</gene>
<evidence type="ECO:0000313" key="3">
    <source>
        <dbReference type="Proteomes" id="UP000776700"/>
    </source>
</evidence>
<dbReference type="EMBL" id="DYUB01000266">
    <property type="protein sequence ID" value="HJG97140.1"/>
    <property type="molecule type" value="Genomic_DNA"/>
</dbReference>
<dbReference type="Proteomes" id="UP000776700">
    <property type="component" value="Unassembled WGS sequence"/>
</dbReference>
<keyword evidence="1" id="KW-1133">Transmembrane helix</keyword>
<evidence type="ECO:0000256" key="1">
    <source>
        <dbReference type="SAM" id="Phobius"/>
    </source>
</evidence>
<proteinExistence type="predicted"/>